<sequence length="294" mass="32513">MALFRSMESGLQRSVCTKFAELSLGLIYFRDKGPCGCELKSRCSCFRAKVWCKLSPLISLLSEFLLSLYVARIAWNGSSATRRAVCSVIMTIGWIGMVLHILGMDLILVFQGSQLTQLIKSPVQQFVWNMAGVIRVQFLGWAPILLHRFMLPSEDAVSLTFQLSASTNDDGGFKPAASLNRSLFLFACILAMGSVFDTSLHTDESALFPLAAVMRSKPFAYFAAPVWLASIIMFCFGVGFTVVQQRLSAGVWQVLPSVLAVILMLSACGSMLLIPENERFTWIFALTFLLSFLP</sequence>
<protein>
    <submittedName>
        <fullName evidence="2">Uncharacterized protein</fullName>
    </submittedName>
</protein>
<accession>A0A813HHR6</accession>
<keyword evidence="1" id="KW-0472">Membrane</keyword>
<feature type="transmembrane region" description="Helical" evidence="1">
    <location>
        <begin position="57"/>
        <end position="75"/>
    </location>
</feature>
<evidence type="ECO:0000313" key="3">
    <source>
        <dbReference type="Proteomes" id="UP000654075"/>
    </source>
</evidence>
<feature type="transmembrane region" description="Helical" evidence="1">
    <location>
        <begin position="254"/>
        <end position="274"/>
    </location>
</feature>
<evidence type="ECO:0000313" key="2">
    <source>
        <dbReference type="EMBL" id="CAE8637989.1"/>
    </source>
</evidence>
<keyword evidence="1" id="KW-0812">Transmembrane</keyword>
<organism evidence="2 3">
    <name type="scientific">Polarella glacialis</name>
    <name type="common">Dinoflagellate</name>
    <dbReference type="NCBI Taxonomy" id="89957"/>
    <lineage>
        <taxon>Eukaryota</taxon>
        <taxon>Sar</taxon>
        <taxon>Alveolata</taxon>
        <taxon>Dinophyceae</taxon>
        <taxon>Suessiales</taxon>
        <taxon>Suessiaceae</taxon>
        <taxon>Polarella</taxon>
    </lineage>
</organism>
<feature type="transmembrane region" description="Helical" evidence="1">
    <location>
        <begin position="220"/>
        <end position="242"/>
    </location>
</feature>
<dbReference type="Proteomes" id="UP000654075">
    <property type="component" value="Unassembled WGS sequence"/>
</dbReference>
<evidence type="ECO:0000256" key="1">
    <source>
        <dbReference type="SAM" id="Phobius"/>
    </source>
</evidence>
<dbReference type="AlphaFoldDB" id="A0A813HHR6"/>
<feature type="transmembrane region" description="Helical" evidence="1">
    <location>
        <begin position="87"/>
        <end position="110"/>
    </location>
</feature>
<keyword evidence="3" id="KW-1185">Reference proteome</keyword>
<feature type="transmembrane region" description="Helical" evidence="1">
    <location>
        <begin position="183"/>
        <end position="200"/>
    </location>
</feature>
<proteinExistence type="predicted"/>
<comment type="caution">
    <text evidence="2">The sequence shown here is derived from an EMBL/GenBank/DDBJ whole genome shotgun (WGS) entry which is preliminary data.</text>
</comment>
<dbReference type="EMBL" id="CAJNNV010031830">
    <property type="protein sequence ID" value="CAE8637989.1"/>
    <property type="molecule type" value="Genomic_DNA"/>
</dbReference>
<name>A0A813HHR6_POLGL</name>
<keyword evidence="1" id="KW-1133">Transmembrane helix</keyword>
<gene>
    <name evidence="2" type="ORF">PGLA1383_LOCUS53288</name>
</gene>
<reference evidence="2" key="1">
    <citation type="submission" date="2021-02" db="EMBL/GenBank/DDBJ databases">
        <authorList>
            <person name="Dougan E. K."/>
            <person name="Rhodes N."/>
            <person name="Thang M."/>
            <person name="Chan C."/>
        </authorList>
    </citation>
    <scope>NUCLEOTIDE SEQUENCE</scope>
</reference>